<organism evidence="2 3">
    <name type="scientific">Flavipsychrobacter stenotrophus</name>
    <dbReference type="NCBI Taxonomy" id="2077091"/>
    <lineage>
        <taxon>Bacteria</taxon>
        <taxon>Pseudomonadati</taxon>
        <taxon>Bacteroidota</taxon>
        <taxon>Chitinophagia</taxon>
        <taxon>Chitinophagales</taxon>
        <taxon>Chitinophagaceae</taxon>
        <taxon>Flavipsychrobacter</taxon>
    </lineage>
</organism>
<evidence type="ECO:0000259" key="1">
    <source>
        <dbReference type="Pfam" id="PF01882"/>
    </source>
</evidence>
<dbReference type="PANTHER" id="PTHR33608">
    <property type="entry name" value="BLL2464 PROTEIN"/>
    <property type="match status" value="1"/>
</dbReference>
<dbReference type="Proteomes" id="UP000239872">
    <property type="component" value="Unassembled WGS sequence"/>
</dbReference>
<protein>
    <submittedName>
        <fullName evidence="2">DUF58 domain-containing protein</fullName>
    </submittedName>
</protein>
<evidence type="ECO:0000313" key="2">
    <source>
        <dbReference type="EMBL" id="PQJ10626.1"/>
    </source>
</evidence>
<dbReference type="SUPFAM" id="SSF53300">
    <property type="entry name" value="vWA-like"/>
    <property type="match status" value="1"/>
</dbReference>
<sequence>MTTAEILKKVRRIEIKTRGLSNHIFAGEYHSTFKGRGMSFSEVREYTPGDDVKFIDWNVTARFSHPFVKVFEEERELIVMLLVDISSSSLFGTQQKSKRELITELGAVLSFSATTNNDKVGVIFFSDKVEKYIPPKKGKGHILRIIRELIALEPDHTGDTNVGAALEFLNNVIKKKTITFLMSDFVSKPYEHSLQLAARRHELVGINVYDKYDKELPSAGLVQVADAETGQMIWLDTDSKAARSGYAAAYNAKDKYCIQAFRKSGAALLQVRTDEDYVKVLQGYFKRK</sequence>
<reference evidence="2 3" key="1">
    <citation type="submission" date="2018-01" db="EMBL/GenBank/DDBJ databases">
        <title>A novel member of the phylum Bacteroidetes isolated from glacier ice.</title>
        <authorList>
            <person name="Liu Q."/>
            <person name="Xin Y.-H."/>
        </authorList>
    </citation>
    <scope>NUCLEOTIDE SEQUENCE [LARGE SCALE GENOMIC DNA]</scope>
    <source>
        <strain evidence="2 3">RB1R16</strain>
    </source>
</reference>
<dbReference type="AlphaFoldDB" id="A0A2S7SVR5"/>
<gene>
    <name evidence="2" type="ORF">CJD36_011680</name>
</gene>
<dbReference type="PANTHER" id="PTHR33608:SF6">
    <property type="entry name" value="BLL2464 PROTEIN"/>
    <property type="match status" value="1"/>
</dbReference>
<dbReference type="InterPro" id="IPR036465">
    <property type="entry name" value="vWFA_dom_sf"/>
</dbReference>
<name>A0A2S7SVR5_9BACT</name>
<dbReference type="Gene3D" id="3.40.50.410">
    <property type="entry name" value="von Willebrand factor, type A domain"/>
    <property type="match status" value="1"/>
</dbReference>
<evidence type="ECO:0000313" key="3">
    <source>
        <dbReference type="Proteomes" id="UP000239872"/>
    </source>
</evidence>
<dbReference type="Pfam" id="PF01882">
    <property type="entry name" value="DUF58"/>
    <property type="match status" value="1"/>
</dbReference>
<comment type="caution">
    <text evidence="2">The sequence shown here is derived from an EMBL/GenBank/DDBJ whole genome shotgun (WGS) entry which is preliminary data.</text>
</comment>
<accession>A0A2S7SVR5</accession>
<proteinExistence type="predicted"/>
<keyword evidence="3" id="KW-1185">Reference proteome</keyword>
<dbReference type="OrthoDB" id="9776116at2"/>
<dbReference type="CDD" id="cd00198">
    <property type="entry name" value="vWFA"/>
    <property type="match status" value="1"/>
</dbReference>
<dbReference type="InterPro" id="IPR002881">
    <property type="entry name" value="DUF58"/>
</dbReference>
<dbReference type="EMBL" id="PPSL01000003">
    <property type="protein sequence ID" value="PQJ10626.1"/>
    <property type="molecule type" value="Genomic_DNA"/>
</dbReference>
<feature type="domain" description="DUF58" evidence="1">
    <location>
        <begin position="42"/>
        <end position="253"/>
    </location>
</feature>